<proteinExistence type="predicted"/>
<evidence type="ECO:0000256" key="4">
    <source>
        <dbReference type="ARBA" id="ARBA00022679"/>
    </source>
</evidence>
<keyword evidence="9" id="KW-1133">Transmembrane helix</keyword>
<evidence type="ECO:0000256" key="8">
    <source>
        <dbReference type="ARBA" id="ARBA00023012"/>
    </source>
</evidence>
<dbReference type="OrthoDB" id="9797588at2"/>
<evidence type="ECO:0000256" key="2">
    <source>
        <dbReference type="ARBA" id="ARBA00012438"/>
    </source>
</evidence>
<evidence type="ECO:0000256" key="6">
    <source>
        <dbReference type="ARBA" id="ARBA00022777"/>
    </source>
</evidence>
<evidence type="ECO:0000313" key="12">
    <source>
        <dbReference type="Proteomes" id="UP000034410"/>
    </source>
</evidence>
<dbReference type="KEGG" id="seds:AAY24_10575"/>
<feature type="transmembrane region" description="Helical" evidence="9">
    <location>
        <begin position="207"/>
        <end position="229"/>
    </location>
</feature>
<keyword evidence="9" id="KW-0812">Transmembrane</keyword>
<dbReference type="SUPFAM" id="SSF158472">
    <property type="entry name" value="HAMP domain-like"/>
    <property type="match status" value="1"/>
</dbReference>
<dbReference type="EMBL" id="CP011412">
    <property type="protein sequence ID" value="AKH20726.1"/>
    <property type="molecule type" value="Genomic_DNA"/>
</dbReference>
<keyword evidence="5" id="KW-0547">Nucleotide-binding</keyword>
<evidence type="ECO:0000256" key="9">
    <source>
        <dbReference type="SAM" id="Phobius"/>
    </source>
</evidence>
<dbReference type="PANTHER" id="PTHR44936:SF9">
    <property type="entry name" value="SENSOR PROTEIN CREC"/>
    <property type="match status" value="1"/>
</dbReference>
<keyword evidence="8" id="KW-0902">Two-component regulatory system</keyword>
<name>A0A0F7JW55_9GAMM</name>
<protein>
    <recommendedName>
        <fullName evidence="2">histidine kinase</fullName>
        <ecNumber evidence="2">2.7.13.3</ecNumber>
    </recommendedName>
</protein>
<dbReference type="Gene3D" id="6.10.340.10">
    <property type="match status" value="1"/>
</dbReference>
<sequence>MSLRLKFNLILVVMGIFGLLVAGLIAYDLQIKHAREEVLETAAILMESTLAVRDYTVDEVRPLISAGSGDFVVQTVPAYAASKYVHNLQQKRPNYSYKEAALNPTNPLNRATDWEVDIIDHFRTHDIPEMVGERETPIGKTLYLSRPIRITNPSCLVCHSTPAAAPAGLLDRYGNSNGFGWQLNEVIGAQIVTVPQSVALQRAHHEFYLFMGALLGVFLVVGFALNLLLHRFVIAPVIKMAEHADKVSTGTLDLPELTVHGKDEIASLGRSFNRMQRSLGSAVNMLNDTLE</sequence>
<gene>
    <name evidence="11" type="ORF">AAY24_10575</name>
</gene>
<accession>A0A0F7JW55</accession>
<comment type="catalytic activity">
    <reaction evidence="1">
        <text>ATP + protein L-histidine = ADP + protein N-phospho-L-histidine.</text>
        <dbReference type="EC" id="2.7.13.3"/>
    </reaction>
</comment>
<evidence type="ECO:0000256" key="1">
    <source>
        <dbReference type="ARBA" id="ARBA00000085"/>
    </source>
</evidence>
<evidence type="ECO:0000259" key="10">
    <source>
        <dbReference type="PROSITE" id="PS50885"/>
    </source>
</evidence>
<dbReference type="PATRIC" id="fig|1543721.4.peg.2193"/>
<dbReference type="GO" id="GO:0004673">
    <property type="term" value="F:protein histidine kinase activity"/>
    <property type="evidence" value="ECO:0007669"/>
    <property type="project" value="UniProtKB-EC"/>
</dbReference>
<keyword evidence="7" id="KW-0067">ATP-binding</keyword>
<dbReference type="GO" id="GO:0005524">
    <property type="term" value="F:ATP binding"/>
    <property type="evidence" value="ECO:0007669"/>
    <property type="project" value="UniProtKB-KW"/>
</dbReference>
<dbReference type="Pfam" id="PF11845">
    <property type="entry name" value="Tll0287-like"/>
    <property type="match status" value="1"/>
</dbReference>
<dbReference type="RefSeq" id="WP_046859656.1">
    <property type="nucleotide sequence ID" value="NZ_CP011412.1"/>
</dbReference>
<dbReference type="SMART" id="SM00304">
    <property type="entry name" value="HAMP"/>
    <property type="match status" value="1"/>
</dbReference>
<keyword evidence="12" id="KW-1185">Reference proteome</keyword>
<dbReference type="PANTHER" id="PTHR44936">
    <property type="entry name" value="SENSOR PROTEIN CREC"/>
    <property type="match status" value="1"/>
</dbReference>
<dbReference type="InterPro" id="IPR021796">
    <property type="entry name" value="Tll0287-like_dom"/>
</dbReference>
<dbReference type="CDD" id="cd06225">
    <property type="entry name" value="HAMP"/>
    <property type="match status" value="1"/>
</dbReference>
<evidence type="ECO:0000313" key="11">
    <source>
        <dbReference type="EMBL" id="AKH20726.1"/>
    </source>
</evidence>
<dbReference type="GO" id="GO:0000160">
    <property type="term" value="P:phosphorelay signal transduction system"/>
    <property type="evidence" value="ECO:0007669"/>
    <property type="project" value="UniProtKB-KW"/>
</dbReference>
<feature type="transmembrane region" description="Helical" evidence="9">
    <location>
        <begin position="7"/>
        <end position="27"/>
    </location>
</feature>
<dbReference type="PROSITE" id="PS50885">
    <property type="entry name" value="HAMP"/>
    <property type="match status" value="1"/>
</dbReference>
<keyword evidence="6" id="KW-0418">Kinase</keyword>
<evidence type="ECO:0000256" key="7">
    <source>
        <dbReference type="ARBA" id="ARBA00022840"/>
    </source>
</evidence>
<keyword evidence="9" id="KW-0472">Membrane</keyword>
<dbReference type="EC" id="2.7.13.3" evidence="2"/>
<organism evidence="11 12">
    <name type="scientific">Sedimenticola thiotaurini</name>
    <dbReference type="NCBI Taxonomy" id="1543721"/>
    <lineage>
        <taxon>Bacteria</taxon>
        <taxon>Pseudomonadati</taxon>
        <taxon>Pseudomonadota</taxon>
        <taxon>Gammaproteobacteria</taxon>
        <taxon>Chromatiales</taxon>
        <taxon>Sedimenticolaceae</taxon>
        <taxon>Sedimenticola</taxon>
    </lineage>
</organism>
<reference evidence="11 12" key="1">
    <citation type="journal article" date="2015" name="Genome Announc.">
        <title>Complete Genome Sequence of Sedimenticola thiotaurini Strain SIP-G1, a Polyphosphate- and Polyhydroxyalkanoate-Accumulating Sulfur-Oxidizing Gammaproteobacterium Isolated from Salt Marsh Sediments.</title>
        <authorList>
            <person name="Flood B.E."/>
            <person name="Jones D.S."/>
            <person name="Bailey J.V."/>
        </authorList>
    </citation>
    <scope>NUCLEOTIDE SEQUENCE [LARGE SCALE GENOMIC DNA]</scope>
    <source>
        <strain evidence="11 12">SIP-G1</strain>
    </source>
</reference>
<dbReference type="InterPro" id="IPR050980">
    <property type="entry name" value="2C_sensor_his_kinase"/>
</dbReference>
<dbReference type="GO" id="GO:0016020">
    <property type="term" value="C:membrane"/>
    <property type="evidence" value="ECO:0007669"/>
    <property type="project" value="InterPro"/>
</dbReference>
<evidence type="ECO:0000256" key="5">
    <source>
        <dbReference type="ARBA" id="ARBA00022741"/>
    </source>
</evidence>
<dbReference type="Proteomes" id="UP000034410">
    <property type="component" value="Chromosome"/>
</dbReference>
<feature type="domain" description="HAMP" evidence="10">
    <location>
        <begin position="231"/>
        <end position="284"/>
    </location>
</feature>
<evidence type="ECO:0000256" key="3">
    <source>
        <dbReference type="ARBA" id="ARBA00022553"/>
    </source>
</evidence>
<dbReference type="AlphaFoldDB" id="A0A0F7JW55"/>
<dbReference type="Pfam" id="PF00672">
    <property type="entry name" value="HAMP"/>
    <property type="match status" value="1"/>
</dbReference>
<dbReference type="InterPro" id="IPR003660">
    <property type="entry name" value="HAMP_dom"/>
</dbReference>
<keyword evidence="4" id="KW-0808">Transferase</keyword>
<keyword evidence="3" id="KW-0597">Phosphoprotein</keyword>